<dbReference type="Pfam" id="PF00149">
    <property type="entry name" value="Metallophos"/>
    <property type="match status" value="1"/>
</dbReference>
<reference evidence="7" key="1">
    <citation type="submission" date="2020-01" db="EMBL/GenBank/DDBJ databases">
        <title>Development of genomics and gene disruption for Polysphondylium violaceum indicates a role for the polyketide synthase stlB in stalk morphogenesis.</title>
        <authorList>
            <person name="Narita B."/>
            <person name="Kawabe Y."/>
            <person name="Kin K."/>
            <person name="Saito T."/>
            <person name="Gibbs R."/>
            <person name="Kuspa A."/>
            <person name="Muzny D."/>
            <person name="Queller D."/>
            <person name="Richards S."/>
            <person name="Strassman J."/>
            <person name="Sucgang R."/>
            <person name="Worley K."/>
            <person name="Schaap P."/>
        </authorList>
    </citation>
    <scope>NUCLEOTIDE SEQUENCE</scope>
    <source>
        <strain evidence="7">QSvi11</strain>
    </source>
</reference>
<accession>A0A8J4PP02</accession>
<evidence type="ECO:0000259" key="4">
    <source>
        <dbReference type="Pfam" id="PF00149"/>
    </source>
</evidence>
<dbReference type="InterPro" id="IPR041792">
    <property type="entry name" value="MPP_PAP"/>
</dbReference>
<evidence type="ECO:0000313" key="8">
    <source>
        <dbReference type="Proteomes" id="UP000695562"/>
    </source>
</evidence>
<dbReference type="GO" id="GO:0046872">
    <property type="term" value="F:metal ion binding"/>
    <property type="evidence" value="ECO:0007669"/>
    <property type="project" value="InterPro"/>
</dbReference>
<dbReference type="OrthoDB" id="45007at2759"/>
<keyword evidence="3" id="KW-0378">Hydrolase</keyword>
<dbReference type="CDD" id="cd00839">
    <property type="entry name" value="MPP_PAPs"/>
    <property type="match status" value="1"/>
</dbReference>
<dbReference type="InterPro" id="IPR015914">
    <property type="entry name" value="PAPs_N"/>
</dbReference>
<dbReference type="SUPFAM" id="SSF49363">
    <property type="entry name" value="Purple acid phosphatase, N-terminal domain"/>
    <property type="match status" value="1"/>
</dbReference>
<dbReference type="PANTHER" id="PTHR45867">
    <property type="entry name" value="PURPLE ACID PHOSPHATASE"/>
    <property type="match status" value="1"/>
</dbReference>
<name>A0A8J4PP02_9MYCE</name>
<feature type="signal peptide" evidence="3">
    <location>
        <begin position="1"/>
        <end position="22"/>
    </location>
</feature>
<evidence type="ECO:0000256" key="3">
    <source>
        <dbReference type="RuleBase" id="RU361203"/>
    </source>
</evidence>
<dbReference type="Pfam" id="PF14008">
    <property type="entry name" value="Metallophos_C"/>
    <property type="match status" value="1"/>
</dbReference>
<dbReference type="GO" id="GO:0003993">
    <property type="term" value="F:acid phosphatase activity"/>
    <property type="evidence" value="ECO:0007669"/>
    <property type="project" value="UniProtKB-EC"/>
</dbReference>
<evidence type="ECO:0000256" key="1">
    <source>
        <dbReference type="ARBA" id="ARBA00022729"/>
    </source>
</evidence>
<dbReference type="SUPFAM" id="SSF56300">
    <property type="entry name" value="Metallo-dependent phosphatases"/>
    <property type="match status" value="1"/>
</dbReference>
<evidence type="ECO:0000259" key="5">
    <source>
        <dbReference type="Pfam" id="PF14008"/>
    </source>
</evidence>
<dbReference type="Proteomes" id="UP000695562">
    <property type="component" value="Unassembled WGS sequence"/>
</dbReference>
<gene>
    <name evidence="7" type="ORF">CYY_007673</name>
</gene>
<sequence>MNLISRTTFLFFILFLVGFSLGIQDVNTEKQPKTIKLTLTDKPDQMVISWYTISSVGSPLVQYSLSKNGLKASHSLSKVRGGTSQVFTVNGTSQQYDSSSDWIGTVHSVTLQGLQPMTTYFYQCGGSESQVYSQILQFKTSNFNTSPNTVTPFVAAVYGDMGYGGGFNNTVAALISNLAKYSVVFHVGDISYADYDKVEQGNQTVWNDFLQVLEPITSRVPYMTTPGNHDVFYDFTAYQQTFNMPGSSSKPWYSFTYNGVHFISFSTESDLAPFTQQYQWIKNDLEAYRKQNPDGWVIAYAHRPYYCSTQYDWCRKQTLRALIESTIGELFQNYNVDLFMAGHTHAYERTVPVYQQLPIGNYEYPGGTIHFTIGTPGNQEGLDTNWVIPAPSWSAHRNAVLGYAELNVVNGTHILWKMISSIEQTVMDEQWMVKGYFD</sequence>
<dbReference type="PANTHER" id="PTHR45867:SF10">
    <property type="entry name" value="PURPLE ACID PHOSPHATASE"/>
    <property type="match status" value="1"/>
</dbReference>
<keyword evidence="1 3" id="KW-0732">Signal</keyword>
<evidence type="ECO:0000259" key="6">
    <source>
        <dbReference type="Pfam" id="PF16656"/>
    </source>
</evidence>
<protein>
    <recommendedName>
        <fullName evidence="3">Purple acid phosphatase</fullName>
        <ecNumber evidence="3">3.1.3.2</ecNumber>
    </recommendedName>
</protein>
<feature type="domain" description="Purple acid phosphatase N-terminal" evidence="6">
    <location>
        <begin position="32"/>
        <end position="140"/>
    </location>
</feature>
<feature type="chain" id="PRO_5035339381" description="Purple acid phosphatase" evidence="3">
    <location>
        <begin position="23"/>
        <end position="438"/>
    </location>
</feature>
<dbReference type="InterPro" id="IPR008963">
    <property type="entry name" value="Purple_acid_Pase-like_N"/>
</dbReference>
<keyword evidence="2" id="KW-0325">Glycoprotein</keyword>
<keyword evidence="8" id="KW-1185">Reference proteome</keyword>
<dbReference type="InterPro" id="IPR004843">
    <property type="entry name" value="Calcineurin-like_PHP"/>
</dbReference>
<evidence type="ECO:0000313" key="7">
    <source>
        <dbReference type="EMBL" id="KAF2071013.1"/>
    </source>
</evidence>
<proteinExistence type="inferred from homology"/>
<comment type="similarity">
    <text evidence="3">Belongs to the metallophosphoesterase superfamily. Purple acid phosphatase family.</text>
</comment>
<dbReference type="AlphaFoldDB" id="A0A8J4PP02"/>
<comment type="catalytic activity">
    <reaction evidence="3">
        <text>a phosphate monoester + H2O = an alcohol + phosphate</text>
        <dbReference type="Rhea" id="RHEA:15017"/>
        <dbReference type="ChEBI" id="CHEBI:15377"/>
        <dbReference type="ChEBI" id="CHEBI:30879"/>
        <dbReference type="ChEBI" id="CHEBI:43474"/>
        <dbReference type="ChEBI" id="CHEBI:67140"/>
        <dbReference type="EC" id="3.1.3.2"/>
    </reaction>
</comment>
<dbReference type="InterPro" id="IPR029052">
    <property type="entry name" value="Metallo-depent_PP-like"/>
</dbReference>
<dbReference type="EC" id="3.1.3.2" evidence="3"/>
<feature type="domain" description="Calcineurin-like phosphoesterase" evidence="4">
    <location>
        <begin position="156"/>
        <end position="347"/>
    </location>
</feature>
<comment type="caution">
    <text evidence="7">The sequence shown here is derived from an EMBL/GenBank/DDBJ whole genome shotgun (WGS) entry which is preliminary data.</text>
</comment>
<dbReference type="Gene3D" id="2.60.40.380">
    <property type="entry name" value="Purple acid phosphatase-like, N-terminal"/>
    <property type="match status" value="1"/>
</dbReference>
<dbReference type="Gene3D" id="3.60.21.10">
    <property type="match status" value="1"/>
</dbReference>
<dbReference type="EMBL" id="AJWJ01000422">
    <property type="protein sequence ID" value="KAF2071013.1"/>
    <property type="molecule type" value="Genomic_DNA"/>
</dbReference>
<organism evidence="7 8">
    <name type="scientific">Polysphondylium violaceum</name>
    <dbReference type="NCBI Taxonomy" id="133409"/>
    <lineage>
        <taxon>Eukaryota</taxon>
        <taxon>Amoebozoa</taxon>
        <taxon>Evosea</taxon>
        <taxon>Eumycetozoa</taxon>
        <taxon>Dictyostelia</taxon>
        <taxon>Dictyosteliales</taxon>
        <taxon>Dictyosteliaceae</taxon>
        <taxon>Polysphondylium</taxon>
    </lineage>
</organism>
<evidence type="ECO:0000256" key="2">
    <source>
        <dbReference type="ARBA" id="ARBA00023180"/>
    </source>
</evidence>
<feature type="domain" description="Purple acid phosphatase C-terminal" evidence="5">
    <location>
        <begin position="367"/>
        <end position="429"/>
    </location>
</feature>
<dbReference type="Pfam" id="PF16656">
    <property type="entry name" value="Pur_ac_phosph_N"/>
    <property type="match status" value="1"/>
</dbReference>
<dbReference type="InterPro" id="IPR025733">
    <property type="entry name" value="PAPs_C"/>
</dbReference>